<accession>A0ACC2DFF0</accession>
<organism evidence="1 2">
    <name type="scientific">Diphasiastrum complanatum</name>
    <name type="common">Issler's clubmoss</name>
    <name type="synonym">Lycopodium complanatum</name>
    <dbReference type="NCBI Taxonomy" id="34168"/>
    <lineage>
        <taxon>Eukaryota</taxon>
        <taxon>Viridiplantae</taxon>
        <taxon>Streptophyta</taxon>
        <taxon>Embryophyta</taxon>
        <taxon>Tracheophyta</taxon>
        <taxon>Lycopodiopsida</taxon>
        <taxon>Lycopodiales</taxon>
        <taxon>Lycopodiaceae</taxon>
        <taxon>Lycopodioideae</taxon>
        <taxon>Diphasiastrum</taxon>
    </lineage>
</organism>
<evidence type="ECO:0000313" key="2">
    <source>
        <dbReference type="Proteomes" id="UP001162992"/>
    </source>
</evidence>
<keyword evidence="2" id="KW-1185">Reference proteome</keyword>
<comment type="caution">
    <text evidence="1">The sequence shown here is derived from an EMBL/GenBank/DDBJ whole genome shotgun (WGS) entry which is preliminary data.</text>
</comment>
<sequence length="219" mass="25193">MGSLPLITAVAAVLLVDMAALVMGLHVDLEFELNPQQRCRSVDLQPCYRTLERDEHPSNECCRRLEQIGDDECRCEALIRDRQLGDDKYRSIAMQLPERCGLSPPRGRECERRHSIVAEDAFFHVGADEQPDQEAAALNPGSQCERVTLQPCYEAVEQQRQPSEECCNKLERIPRECLYEALEQEQRLRQHRQQALRLPQQCGISSRMARKYGLRMNVK</sequence>
<evidence type="ECO:0000313" key="1">
    <source>
        <dbReference type="EMBL" id="KAJ7552845.1"/>
    </source>
</evidence>
<name>A0ACC2DFF0_DIPCM</name>
<proteinExistence type="predicted"/>
<gene>
    <name evidence="1" type="ORF">O6H91_06G072600</name>
</gene>
<reference evidence="2" key="1">
    <citation type="journal article" date="2024" name="Proc. Natl. Acad. Sci. U.S.A.">
        <title>Extraordinary preservation of gene collinearity over three hundred million years revealed in homosporous lycophytes.</title>
        <authorList>
            <person name="Li C."/>
            <person name="Wickell D."/>
            <person name="Kuo L.Y."/>
            <person name="Chen X."/>
            <person name="Nie B."/>
            <person name="Liao X."/>
            <person name="Peng D."/>
            <person name="Ji J."/>
            <person name="Jenkins J."/>
            <person name="Williams M."/>
            <person name="Shu S."/>
            <person name="Plott C."/>
            <person name="Barry K."/>
            <person name="Rajasekar S."/>
            <person name="Grimwood J."/>
            <person name="Han X."/>
            <person name="Sun S."/>
            <person name="Hou Z."/>
            <person name="He W."/>
            <person name="Dai G."/>
            <person name="Sun C."/>
            <person name="Schmutz J."/>
            <person name="Leebens-Mack J.H."/>
            <person name="Li F.W."/>
            <person name="Wang L."/>
        </authorList>
    </citation>
    <scope>NUCLEOTIDE SEQUENCE [LARGE SCALE GENOMIC DNA]</scope>
    <source>
        <strain evidence="2">cv. PW_Plant_1</strain>
    </source>
</reference>
<dbReference type="EMBL" id="CM055097">
    <property type="protein sequence ID" value="KAJ7552845.1"/>
    <property type="molecule type" value="Genomic_DNA"/>
</dbReference>
<protein>
    <submittedName>
        <fullName evidence="1">Uncharacterized protein</fullName>
    </submittedName>
</protein>
<dbReference type="Proteomes" id="UP001162992">
    <property type="component" value="Chromosome 6"/>
</dbReference>